<reference evidence="4 5" key="1">
    <citation type="submission" date="2022-06" db="EMBL/GenBank/DDBJ databases">
        <title>Janthinobacterium kumbetensis sp. nov., isolated from spring water in Turkey.</title>
        <authorList>
            <person name="Inan Bektas K."/>
            <person name="Belduz A.A."/>
            <person name="Canakci S."/>
            <person name="Nalcaoglu A."/>
            <person name="Ceylan E."/>
            <person name="Kati H."/>
        </authorList>
    </citation>
    <scope>NUCLEOTIDE SEQUENCE [LARGE SCALE GENOMIC DNA]</scope>
    <source>
        <strain evidence="4 5">GK</strain>
    </source>
</reference>
<dbReference type="InterPro" id="IPR007390">
    <property type="entry name" value="Spore_V_R"/>
</dbReference>
<evidence type="ECO:0000259" key="2">
    <source>
        <dbReference type="Pfam" id="PF04293"/>
    </source>
</evidence>
<dbReference type="Pfam" id="PF04293">
    <property type="entry name" value="SpoVR"/>
    <property type="match status" value="1"/>
</dbReference>
<proteinExistence type="predicted"/>
<feature type="region of interest" description="Disordered" evidence="1">
    <location>
        <begin position="482"/>
        <end position="519"/>
    </location>
</feature>
<feature type="domain" description="SpoVR-like C-terminal" evidence="3">
    <location>
        <begin position="432"/>
        <end position="477"/>
    </location>
</feature>
<name>A0ABT0WM36_9BURK</name>
<dbReference type="InterPro" id="IPR057008">
    <property type="entry name" value="SpoVR-like_C"/>
</dbReference>
<dbReference type="InterPro" id="IPR056174">
    <property type="entry name" value="SpoVR_N"/>
</dbReference>
<dbReference type="Pfam" id="PF24755">
    <property type="entry name" value="SpoVR_C"/>
    <property type="match status" value="1"/>
</dbReference>
<dbReference type="RefSeq" id="WP_251348817.1">
    <property type="nucleotide sequence ID" value="NZ_JAMQGR010000001.1"/>
</dbReference>
<dbReference type="EMBL" id="JAMQGR010000001">
    <property type="protein sequence ID" value="MCM2564928.1"/>
    <property type="molecule type" value="Genomic_DNA"/>
</dbReference>
<dbReference type="Proteomes" id="UP001202243">
    <property type="component" value="Unassembled WGS sequence"/>
</dbReference>
<dbReference type="PANTHER" id="PTHR30029:SF2">
    <property type="entry name" value="STAGE V SPORULATION PROTEIN R"/>
    <property type="match status" value="1"/>
</dbReference>
<evidence type="ECO:0000256" key="1">
    <source>
        <dbReference type="SAM" id="MobiDB-lite"/>
    </source>
</evidence>
<evidence type="ECO:0000313" key="5">
    <source>
        <dbReference type="Proteomes" id="UP001202243"/>
    </source>
</evidence>
<protein>
    <submittedName>
        <fullName evidence="4">SpoVR family protein</fullName>
    </submittedName>
</protein>
<evidence type="ECO:0000259" key="3">
    <source>
        <dbReference type="Pfam" id="PF24755"/>
    </source>
</evidence>
<evidence type="ECO:0000313" key="4">
    <source>
        <dbReference type="EMBL" id="MCM2564928.1"/>
    </source>
</evidence>
<dbReference type="PANTHER" id="PTHR30029">
    <property type="entry name" value="STAGE V SPORULATION PROTEIN R"/>
    <property type="match status" value="1"/>
</dbReference>
<organism evidence="4 5">
    <name type="scientific">Janthinobacterium kumbetense</name>
    <dbReference type="NCBI Taxonomy" id="2950280"/>
    <lineage>
        <taxon>Bacteria</taxon>
        <taxon>Pseudomonadati</taxon>
        <taxon>Pseudomonadota</taxon>
        <taxon>Betaproteobacteria</taxon>
        <taxon>Burkholderiales</taxon>
        <taxon>Oxalobacteraceae</taxon>
        <taxon>Janthinobacterium</taxon>
    </lineage>
</organism>
<accession>A0ABT0WM36</accession>
<keyword evidence="5" id="KW-1185">Reference proteome</keyword>
<feature type="domain" description="SpoVR protein-like N-terminal" evidence="2">
    <location>
        <begin position="25"/>
        <end position="416"/>
    </location>
</feature>
<gene>
    <name evidence="4" type="ORF">NCG91_04895</name>
</gene>
<comment type="caution">
    <text evidence="4">The sequence shown here is derived from an EMBL/GenBank/DDBJ whole genome shotgun (WGS) entry which is preliminary data.</text>
</comment>
<sequence length="519" mass="58035">MTQHDARRHADTADMADTADTANTTGLDGYAARIEALARQLGLAFAPVEFELVPDSFMAEITIYGLPVRMRHWSFGVRYIHQLVHQKMGNSHMFEVMFPGDPCHAYMAEHNSVAENTLVTAHVLGHADFASRNALFLRFGAMAGQHILEQSAARAQRLEMALQRHGQEQVETVLDAALALEQHVDIHAELHRPPYAALSGPAGVAGRRGGAGGDDPFARRYRRLPGEAAALAAREAARARVTQRPLLPPQPEYDLLWFIAQHGPDLADWERDIFLAVREESFYFYPVYACQIMNEGWASYWHARLLREADFLPPALYLAALKSHSDVVRPYAGEHQQALAVNPYHLGFCMWEHIIEREGLARARQICRDDDDCSFIRNYLDADLADRLGLFVHESRRDGETRLASRDLRVIREAILAPKYNYGAPCIAVTLLNDDGSLVLRHDHLRDGRGLDLERAEQVLAYIARVWRRPVTLHTADFRGSPRVLRSKSDGVPEPPAPTASATTSTVTSATPTVPPTQR</sequence>
<feature type="compositionally biased region" description="Low complexity" evidence="1">
    <location>
        <begin position="499"/>
        <end position="512"/>
    </location>
</feature>